<protein>
    <recommendedName>
        <fullName evidence="4">Cysteine-rich transmembrane CYSTM domain-containing protein</fullName>
    </recommendedName>
</protein>
<evidence type="ECO:0000256" key="1">
    <source>
        <dbReference type="SAM" id="MobiDB-lite"/>
    </source>
</evidence>
<evidence type="ECO:0008006" key="4">
    <source>
        <dbReference type="Google" id="ProtNLM"/>
    </source>
</evidence>
<keyword evidence="3" id="KW-1185">Reference proteome</keyword>
<sequence>MADKYDQPPAYPAAVHQDAGNYYTQAPSPAPYVQSPPPQGAYNNNGYSSPAPPNGYYPPAQPYYGPPTGGYYQQGYPPQNPQQGYYPPQGYHTQGSNRGYSSTDGICAGFAAAMTFCCCADLCFFLL</sequence>
<name>A0A0U1M136_TALIS</name>
<gene>
    <name evidence="2" type="ORF">PISL3812_06293</name>
</gene>
<organism evidence="2 3">
    <name type="scientific">Talaromyces islandicus</name>
    <name type="common">Penicillium islandicum</name>
    <dbReference type="NCBI Taxonomy" id="28573"/>
    <lineage>
        <taxon>Eukaryota</taxon>
        <taxon>Fungi</taxon>
        <taxon>Dikarya</taxon>
        <taxon>Ascomycota</taxon>
        <taxon>Pezizomycotina</taxon>
        <taxon>Eurotiomycetes</taxon>
        <taxon>Eurotiomycetidae</taxon>
        <taxon>Eurotiales</taxon>
        <taxon>Trichocomaceae</taxon>
        <taxon>Talaromyces</taxon>
        <taxon>Talaromyces sect. Islandici</taxon>
    </lineage>
</organism>
<feature type="compositionally biased region" description="Pro residues" evidence="1">
    <location>
        <begin position="28"/>
        <end position="39"/>
    </location>
</feature>
<dbReference type="STRING" id="28573.A0A0U1M136"/>
<evidence type="ECO:0000313" key="2">
    <source>
        <dbReference type="EMBL" id="CRG89257.1"/>
    </source>
</evidence>
<reference evidence="2 3" key="1">
    <citation type="submission" date="2015-04" db="EMBL/GenBank/DDBJ databases">
        <authorList>
            <person name="Syromyatnikov M.Y."/>
            <person name="Popov V.N."/>
        </authorList>
    </citation>
    <scope>NUCLEOTIDE SEQUENCE [LARGE SCALE GENOMIC DNA]</scope>
    <source>
        <strain evidence="2">WF-38-12</strain>
    </source>
</reference>
<dbReference type="AlphaFoldDB" id="A0A0U1M136"/>
<proteinExistence type="predicted"/>
<dbReference type="OMA" id="DAGPYYP"/>
<feature type="compositionally biased region" description="Pro residues" evidence="1">
    <location>
        <begin position="50"/>
        <end position="65"/>
    </location>
</feature>
<dbReference type="EMBL" id="CVMT01000006">
    <property type="protein sequence ID" value="CRG89257.1"/>
    <property type="molecule type" value="Genomic_DNA"/>
</dbReference>
<feature type="compositionally biased region" description="Low complexity" evidence="1">
    <location>
        <begin position="69"/>
        <end position="95"/>
    </location>
</feature>
<feature type="region of interest" description="Disordered" evidence="1">
    <location>
        <begin position="1"/>
        <end position="97"/>
    </location>
</feature>
<accession>A0A0U1M136</accession>
<dbReference type="Proteomes" id="UP000054383">
    <property type="component" value="Unassembled WGS sequence"/>
</dbReference>
<evidence type="ECO:0000313" key="3">
    <source>
        <dbReference type="Proteomes" id="UP000054383"/>
    </source>
</evidence>
<dbReference type="GO" id="GO:0016020">
    <property type="term" value="C:membrane"/>
    <property type="evidence" value="ECO:0007669"/>
    <property type="project" value="UniProtKB-SubCell"/>
</dbReference>